<dbReference type="InterPro" id="IPR050560">
    <property type="entry name" value="MYB_TF"/>
</dbReference>
<dbReference type="Pfam" id="PF00249">
    <property type="entry name" value="Myb_DNA-binding"/>
    <property type="match status" value="1"/>
</dbReference>
<name>A0A6H5IY91_9HYME</name>
<dbReference type="Pfam" id="PF02234">
    <property type="entry name" value="CDI"/>
    <property type="match status" value="1"/>
</dbReference>
<dbReference type="PROSITE" id="PS50090">
    <property type="entry name" value="MYB_LIKE"/>
    <property type="match status" value="3"/>
</dbReference>
<comment type="similarity">
    <text evidence="2">Belongs to the CDI family.</text>
</comment>
<evidence type="ECO:0008006" key="11">
    <source>
        <dbReference type="Google" id="ProtNLM"/>
    </source>
</evidence>
<feature type="domain" description="HTH myb-type" evidence="8">
    <location>
        <begin position="413"/>
        <end position="464"/>
    </location>
</feature>
<accession>A0A6H5IY91</accession>
<dbReference type="PANTHER" id="PTHR45614">
    <property type="entry name" value="MYB PROTEIN-RELATED"/>
    <property type="match status" value="1"/>
</dbReference>
<dbReference type="GO" id="GO:0004861">
    <property type="term" value="F:cyclin-dependent protein serine/threonine kinase inhibitor activity"/>
    <property type="evidence" value="ECO:0007669"/>
    <property type="project" value="InterPro"/>
</dbReference>
<keyword evidence="10" id="KW-1185">Reference proteome</keyword>
<dbReference type="PANTHER" id="PTHR45614:SF25">
    <property type="entry name" value="MYB PROTEIN"/>
    <property type="match status" value="1"/>
</dbReference>
<dbReference type="GO" id="GO:0051726">
    <property type="term" value="P:regulation of cell cycle"/>
    <property type="evidence" value="ECO:0007669"/>
    <property type="project" value="InterPro"/>
</dbReference>
<evidence type="ECO:0000256" key="3">
    <source>
        <dbReference type="ARBA" id="ARBA00022737"/>
    </source>
</evidence>
<dbReference type="OrthoDB" id="2143914at2759"/>
<feature type="non-terminal residue" evidence="9">
    <location>
        <position position="585"/>
    </location>
</feature>
<keyword evidence="5" id="KW-0238">DNA-binding</keyword>
<feature type="domain" description="Myb-like" evidence="7">
    <location>
        <begin position="469"/>
        <end position="520"/>
    </location>
</feature>
<evidence type="ECO:0000313" key="10">
    <source>
        <dbReference type="Proteomes" id="UP000479190"/>
    </source>
</evidence>
<dbReference type="SUPFAM" id="SSF46689">
    <property type="entry name" value="Homeodomain-like"/>
    <property type="match status" value="2"/>
</dbReference>
<dbReference type="InterPro" id="IPR001005">
    <property type="entry name" value="SANT/Myb"/>
</dbReference>
<dbReference type="FunFam" id="1.10.10.60:FF:000010">
    <property type="entry name" value="Transcriptional activator Myb isoform A"/>
    <property type="match status" value="1"/>
</dbReference>
<reference evidence="9 10" key="1">
    <citation type="submission" date="2020-02" db="EMBL/GenBank/DDBJ databases">
        <authorList>
            <person name="Ferguson B K."/>
        </authorList>
    </citation>
    <scope>NUCLEOTIDE SEQUENCE [LARGE SCALE GENOMIC DNA]</scope>
</reference>
<dbReference type="AlphaFoldDB" id="A0A6H5IY91"/>
<keyword evidence="3" id="KW-0677">Repeat</keyword>
<feature type="domain" description="HTH myb-type" evidence="8">
    <location>
        <begin position="469"/>
        <end position="524"/>
    </location>
</feature>
<keyword evidence="4" id="KW-0649">Protein kinase inhibitor</keyword>
<dbReference type="Pfam" id="PF13921">
    <property type="entry name" value="Myb_DNA-bind_6"/>
    <property type="match status" value="1"/>
</dbReference>
<evidence type="ECO:0000256" key="1">
    <source>
        <dbReference type="ARBA" id="ARBA00004123"/>
    </source>
</evidence>
<dbReference type="GO" id="GO:0005634">
    <property type="term" value="C:nucleus"/>
    <property type="evidence" value="ECO:0007669"/>
    <property type="project" value="UniProtKB-SubCell"/>
</dbReference>
<feature type="domain" description="HTH myb-type" evidence="8">
    <location>
        <begin position="525"/>
        <end position="575"/>
    </location>
</feature>
<dbReference type="InterPro" id="IPR017930">
    <property type="entry name" value="Myb_dom"/>
</dbReference>
<dbReference type="SMART" id="SM00717">
    <property type="entry name" value="SANT"/>
    <property type="match status" value="3"/>
</dbReference>
<feature type="compositionally biased region" description="Low complexity" evidence="6">
    <location>
        <begin position="180"/>
        <end position="190"/>
    </location>
</feature>
<feature type="region of interest" description="Disordered" evidence="6">
    <location>
        <begin position="146"/>
        <end position="196"/>
    </location>
</feature>
<feature type="compositionally biased region" description="Polar residues" evidence="6">
    <location>
        <begin position="166"/>
        <end position="179"/>
    </location>
</feature>
<dbReference type="InterPro" id="IPR044898">
    <property type="entry name" value="CDI_dom_sf"/>
</dbReference>
<dbReference type="CDD" id="cd00167">
    <property type="entry name" value="SANT"/>
    <property type="match status" value="3"/>
</dbReference>
<sequence>MASSASNSAKVIPSKYRIAPNQAALAKVRRDLFGPVDHAATQALVDRELKAQAELDSKRWGFDFKMERPLKGTRYDWKLISDKDYVPEPYALRSMKCLTKRRSFYASKLTKPQCSLKLTPNKLSKIISETLVKEVVAPDCQISCTSSCEKTPPQQETRSALENKSHSLTNISKYSQNDESSSPKSKQSSPATQKQVPITGQFIIHPWTRIKNRLRLTQASKLRKHPLTNHKLSRTSTAVSIIKENQNLWCEKKYGHKPNSFKHQKTVHEGREDFTRNKYPSSMSRHSMREDDGDAIVLFIRVTGAPREQQQSRGSRNISPIWILYTTSRVHLSRVESNSEIESDAETKHAVVVQQQQQQQSSQLPAVQPLPDLVEMEVMLPTQAQTIEISDVSADVPLVVAQATKKSKSTANGKHIYKGRWTKDEDALLKELVTDALDANMQPRWEMIADHFRNRSDVQCQQRWAKVVNPALVKGPWTKEEDQKVVDLVQRYGAKKWTLIARHLKGRIGKQCRERWHNHLNPIIKKTAWTEEEDHIIFVAHKRVGNQWAKIAKLLPGRTDNAIKNHWNSTMRRKYEADDGKKSSR</sequence>
<dbReference type="GO" id="GO:0000981">
    <property type="term" value="F:DNA-binding transcription factor activity, RNA polymerase II-specific"/>
    <property type="evidence" value="ECO:0007669"/>
    <property type="project" value="TreeGrafter"/>
</dbReference>
<feature type="domain" description="Myb-like" evidence="7">
    <location>
        <begin position="413"/>
        <end position="468"/>
    </location>
</feature>
<feature type="compositionally biased region" description="Polar residues" evidence="6">
    <location>
        <begin position="146"/>
        <end position="158"/>
    </location>
</feature>
<evidence type="ECO:0000256" key="5">
    <source>
        <dbReference type="ARBA" id="ARBA00023125"/>
    </source>
</evidence>
<protein>
    <recommendedName>
        <fullName evidence="11">Cyclin-dependent kinase inhibitor domain-containing protein</fullName>
    </recommendedName>
</protein>
<evidence type="ECO:0000313" key="9">
    <source>
        <dbReference type="EMBL" id="CAB0041936.1"/>
    </source>
</evidence>
<feature type="domain" description="Myb-like" evidence="7">
    <location>
        <begin position="521"/>
        <end position="571"/>
    </location>
</feature>
<dbReference type="Gene3D" id="4.10.365.10">
    <property type="entry name" value="p27"/>
    <property type="match status" value="1"/>
</dbReference>
<dbReference type="GO" id="GO:0000978">
    <property type="term" value="F:RNA polymerase II cis-regulatory region sequence-specific DNA binding"/>
    <property type="evidence" value="ECO:0007669"/>
    <property type="project" value="TreeGrafter"/>
</dbReference>
<organism evidence="9 10">
    <name type="scientific">Trichogramma brassicae</name>
    <dbReference type="NCBI Taxonomy" id="86971"/>
    <lineage>
        <taxon>Eukaryota</taxon>
        <taxon>Metazoa</taxon>
        <taxon>Ecdysozoa</taxon>
        <taxon>Arthropoda</taxon>
        <taxon>Hexapoda</taxon>
        <taxon>Insecta</taxon>
        <taxon>Pterygota</taxon>
        <taxon>Neoptera</taxon>
        <taxon>Endopterygota</taxon>
        <taxon>Hymenoptera</taxon>
        <taxon>Apocrita</taxon>
        <taxon>Proctotrupomorpha</taxon>
        <taxon>Chalcidoidea</taxon>
        <taxon>Trichogrammatidae</taxon>
        <taxon>Trichogramma</taxon>
    </lineage>
</organism>
<dbReference type="InterPro" id="IPR009057">
    <property type="entry name" value="Homeodomain-like_sf"/>
</dbReference>
<dbReference type="Proteomes" id="UP000479190">
    <property type="component" value="Unassembled WGS sequence"/>
</dbReference>
<evidence type="ECO:0000259" key="8">
    <source>
        <dbReference type="PROSITE" id="PS51294"/>
    </source>
</evidence>
<dbReference type="Gene3D" id="1.10.10.60">
    <property type="entry name" value="Homeodomain-like"/>
    <property type="match status" value="3"/>
</dbReference>
<evidence type="ECO:0000259" key="7">
    <source>
        <dbReference type="PROSITE" id="PS50090"/>
    </source>
</evidence>
<evidence type="ECO:0000256" key="4">
    <source>
        <dbReference type="ARBA" id="ARBA00023013"/>
    </source>
</evidence>
<proteinExistence type="inferred from homology"/>
<evidence type="ECO:0000256" key="2">
    <source>
        <dbReference type="ARBA" id="ARBA00006726"/>
    </source>
</evidence>
<dbReference type="EMBL" id="CADCXV010001139">
    <property type="protein sequence ID" value="CAB0041936.1"/>
    <property type="molecule type" value="Genomic_DNA"/>
</dbReference>
<dbReference type="PROSITE" id="PS51294">
    <property type="entry name" value="HTH_MYB"/>
    <property type="match status" value="3"/>
</dbReference>
<evidence type="ECO:0000256" key="6">
    <source>
        <dbReference type="SAM" id="MobiDB-lite"/>
    </source>
</evidence>
<gene>
    <name evidence="9" type="ORF">TBRA_LOCUS13580</name>
</gene>
<comment type="subcellular location">
    <subcellularLocation>
        <location evidence="1">Nucleus</location>
    </subcellularLocation>
</comment>
<dbReference type="InterPro" id="IPR003175">
    <property type="entry name" value="CDI_dom"/>
</dbReference>